<accession>A0A8K0CHJ4</accession>
<dbReference type="EMBL" id="VTPC01083753">
    <property type="protein sequence ID" value="KAF2887390.1"/>
    <property type="molecule type" value="Genomic_DNA"/>
</dbReference>
<proteinExistence type="predicted"/>
<evidence type="ECO:0000313" key="1">
    <source>
        <dbReference type="EMBL" id="KAF2887390.1"/>
    </source>
</evidence>
<sequence length="318" mass="35804">MSSSCAVRRSEEDLNDHIIIANCEDDIDYMLRKPKEEYENWGMNVNMQKTEYLRTGEEQEDPDLQLRHKKEQHAIPQLKLLKALETNNNLPKAAEVFSKSNATADEVDEATQKCIVKLYSTDETKPLNVLRYEIFAFYRSSCSTAFPGGVFAGASVERQLNGSTTIGLKDLNTRKNGMKCTTIFKLCKGPSCTNFQTEILILDPDDCHIDYENILEEGRRDFDDDSNNEEMEELEFILLGLLSVKRVKKDALQCMEFQGMPWNIMGYIGILWESLEPHAGGCMRCTGCSLAGSLTSPENGVAKLSVAKQPALMNLQNS</sequence>
<dbReference type="Proteomes" id="UP000801492">
    <property type="component" value="Unassembled WGS sequence"/>
</dbReference>
<dbReference type="AlphaFoldDB" id="A0A8K0CHJ4"/>
<dbReference type="OrthoDB" id="10642861at2759"/>
<name>A0A8K0CHJ4_IGNLU</name>
<comment type="caution">
    <text evidence="1">The sequence shown here is derived from an EMBL/GenBank/DDBJ whole genome shotgun (WGS) entry which is preliminary data.</text>
</comment>
<protein>
    <submittedName>
        <fullName evidence="1">Uncharacterized protein</fullName>
    </submittedName>
</protein>
<evidence type="ECO:0000313" key="2">
    <source>
        <dbReference type="Proteomes" id="UP000801492"/>
    </source>
</evidence>
<organism evidence="1 2">
    <name type="scientific">Ignelater luminosus</name>
    <name type="common">Cucubano</name>
    <name type="synonym">Pyrophorus luminosus</name>
    <dbReference type="NCBI Taxonomy" id="2038154"/>
    <lineage>
        <taxon>Eukaryota</taxon>
        <taxon>Metazoa</taxon>
        <taxon>Ecdysozoa</taxon>
        <taxon>Arthropoda</taxon>
        <taxon>Hexapoda</taxon>
        <taxon>Insecta</taxon>
        <taxon>Pterygota</taxon>
        <taxon>Neoptera</taxon>
        <taxon>Endopterygota</taxon>
        <taxon>Coleoptera</taxon>
        <taxon>Polyphaga</taxon>
        <taxon>Elateriformia</taxon>
        <taxon>Elateroidea</taxon>
        <taxon>Elateridae</taxon>
        <taxon>Agrypninae</taxon>
        <taxon>Pyrophorini</taxon>
        <taxon>Ignelater</taxon>
    </lineage>
</organism>
<keyword evidence="2" id="KW-1185">Reference proteome</keyword>
<reference evidence="1" key="1">
    <citation type="submission" date="2019-08" db="EMBL/GenBank/DDBJ databases">
        <title>The genome of the North American firefly Photinus pyralis.</title>
        <authorList>
            <consortium name="Photinus pyralis genome working group"/>
            <person name="Fallon T.R."/>
            <person name="Sander Lower S.E."/>
            <person name="Weng J.-K."/>
        </authorList>
    </citation>
    <scope>NUCLEOTIDE SEQUENCE</scope>
    <source>
        <strain evidence="1">TRF0915ILg1</strain>
        <tissue evidence="1">Whole body</tissue>
    </source>
</reference>
<gene>
    <name evidence="1" type="ORF">ILUMI_18783</name>
</gene>